<proteinExistence type="predicted"/>
<accession>A0A9X6IGZ5</accession>
<name>A0A9X6IGZ5_BACTU</name>
<comment type="caution">
    <text evidence="1">The sequence shown here is derived from an EMBL/GenBank/DDBJ whole genome shotgun (WGS) entry which is preliminary data.</text>
</comment>
<gene>
    <name evidence="1" type="ORF">BK746_04025</name>
</gene>
<protein>
    <submittedName>
        <fullName evidence="1">AraC family transcriptional regulator</fullName>
    </submittedName>
</protein>
<dbReference type="RefSeq" id="WP_087965068.1">
    <property type="nucleotide sequence ID" value="NZ_NFDN01000020.1"/>
</dbReference>
<evidence type="ECO:0000313" key="2">
    <source>
        <dbReference type="Proteomes" id="UP000195129"/>
    </source>
</evidence>
<organism evidence="1 2">
    <name type="scientific">Bacillus thuringiensis serovar yosoo</name>
    <dbReference type="NCBI Taxonomy" id="180848"/>
    <lineage>
        <taxon>Bacteria</taxon>
        <taxon>Bacillati</taxon>
        <taxon>Bacillota</taxon>
        <taxon>Bacilli</taxon>
        <taxon>Bacillales</taxon>
        <taxon>Bacillaceae</taxon>
        <taxon>Bacillus</taxon>
        <taxon>Bacillus cereus group</taxon>
    </lineage>
</organism>
<dbReference type="AlphaFoldDB" id="A0A9X6IGZ5"/>
<dbReference type="Gene3D" id="2.60.120.260">
    <property type="entry name" value="Galactose-binding domain-like"/>
    <property type="match status" value="1"/>
</dbReference>
<reference evidence="1 2" key="1">
    <citation type="submission" date="2016-10" db="EMBL/GenBank/DDBJ databases">
        <title>Comparative genomics of Bacillus thuringiensis reveals a path to pathogens against multiple invertebrate hosts.</title>
        <authorList>
            <person name="Zheng J."/>
            <person name="Gao Q."/>
            <person name="Liu H."/>
            <person name="Peng D."/>
            <person name="Ruan L."/>
            <person name="Sun M."/>
        </authorList>
    </citation>
    <scope>NUCLEOTIDE SEQUENCE [LARGE SCALE GENOMIC DNA]</scope>
    <source>
        <strain evidence="1">BGSC 4CA1</strain>
    </source>
</reference>
<evidence type="ECO:0000313" key="1">
    <source>
        <dbReference type="EMBL" id="OTY63043.1"/>
    </source>
</evidence>
<dbReference type="EMBL" id="NFDN01000020">
    <property type="protein sequence ID" value="OTY63043.1"/>
    <property type="molecule type" value="Genomic_DNA"/>
</dbReference>
<sequence>MHSGYLTEWMLGGKTPSNYFFYNIPSSEEGNPIIHYLHSIQSIEGYGVVFCFLNRKLYSGKKIKLSGLIMTKSIQESADLWIRGKSSNDLWEIKSLDCNPVNEIECWKEYAIILDIPNDIKNLSVGLTLKGEGYIWFHSMKVEIVMEK</sequence>
<dbReference type="Proteomes" id="UP000195129">
    <property type="component" value="Unassembled WGS sequence"/>
</dbReference>